<feature type="region of interest" description="Disordered" evidence="7">
    <location>
        <begin position="377"/>
        <end position="405"/>
    </location>
</feature>
<evidence type="ECO:0000256" key="8">
    <source>
        <dbReference type="SAM" id="SignalP"/>
    </source>
</evidence>
<evidence type="ECO:0000256" key="5">
    <source>
        <dbReference type="ARBA" id="ARBA00023242"/>
    </source>
</evidence>
<dbReference type="GO" id="GO:0001228">
    <property type="term" value="F:DNA-binding transcription activator activity, RNA polymerase II-specific"/>
    <property type="evidence" value="ECO:0007669"/>
    <property type="project" value="TreeGrafter"/>
</dbReference>
<dbReference type="GO" id="GO:0000978">
    <property type="term" value="F:RNA polymerase II cis-regulatory region sequence-specific DNA binding"/>
    <property type="evidence" value="ECO:0007669"/>
    <property type="project" value="TreeGrafter"/>
</dbReference>
<evidence type="ECO:0000256" key="1">
    <source>
        <dbReference type="ARBA" id="ARBA00004123"/>
    </source>
</evidence>
<dbReference type="OrthoDB" id="7680836at2759"/>
<evidence type="ECO:0000256" key="7">
    <source>
        <dbReference type="SAM" id="MobiDB-lite"/>
    </source>
</evidence>
<dbReference type="InterPro" id="IPR040167">
    <property type="entry name" value="TF_CP2-like"/>
</dbReference>
<evidence type="ECO:0000256" key="6">
    <source>
        <dbReference type="PROSITE-ProRule" id="PRU01313"/>
    </source>
</evidence>
<evidence type="ECO:0000256" key="3">
    <source>
        <dbReference type="ARBA" id="ARBA00023125"/>
    </source>
</evidence>
<proteinExistence type="predicted"/>
<dbReference type="InterPro" id="IPR057520">
    <property type="entry name" value="GRHL1/CP2_C"/>
</dbReference>
<keyword evidence="2" id="KW-0805">Transcription regulation</keyword>
<dbReference type="PANTHER" id="PTHR11037">
    <property type="entry name" value="TRANSCRIPTION FACTOR CP2"/>
    <property type="match status" value="1"/>
</dbReference>
<comment type="subcellular location">
    <subcellularLocation>
        <location evidence="1 6">Nucleus</location>
    </subcellularLocation>
</comment>
<keyword evidence="5 6" id="KW-0539">Nucleus</keyword>
<evidence type="ECO:0000256" key="4">
    <source>
        <dbReference type="ARBA" id="ARBA00023163"/>
    </source>
</evidence>
<organism evidence="9">
    <name type="scientific">Cyprideis torosa</name>
    <dbReference type="NCBI Taxonomy" id="163714"/>
    <lineage>
        <taxon>Eukaryota</taxon>
        <taxon>Metazoa</taxon>
        <taxon>Ecdysozoa</taxon>
        <taxon>Arthropoda</taxon>
        <taxon>Crustacea</taxon>
        <taxon>Oligostraca</taxon>
        <taxon>Ostracoda</taxon>
        <taxon>Podocopa</taxon>
        <taxon>Podocopida</taxon>
        <taxon>Cytherocopina</taxon>
        <taxon>Cytheroidea</taxon>
        <taxon>Cytherideidae</taxon>
        <taxon>Cyprideis</taxon>
    </lineage>
</organism>
<keyword evidence="3 6" id="KW-0238">DNA-binding</keyword>
<feature type="signal peptide" evidence="8">
    <location>
        <begin position="1"/>
        <end position="19"/>
    </location>
</feature>
<dbReference type="PANTHER" id="PTHR11037:SF20">
    <property type="entry name" value="PROTEIN GRAINYHEAD"/>
    <property type="match status" value="1"/>
</dbReference>
<dbReference type="Pfam" id="PF25416">
    <property type="entry name" value="GRHL1_C"/>
    <property type="match status" value="1"/>
</dbReference>
<dbReference type="EMBL" id="OB660190">
    <property type="protein sequence ID" value="CAD7223374.1"/>
    <property type="molecule type" value="Genomic_DNA"/>
</dbReference>
<feature type="region of interest" description="Disordered" evidence="7">
    <location>
        <begin position="54"/>
        <end position="90"/>
    </location>
</feature>
<sequence length="838" mass="93253">MKAFVKHVLVDALLIFCDSEILSIWSRVAYRIRTPRNNNNNTLEKDSRSEVVTVHELSHTSSAAPPASAPAPTTAPGSQMPPSEEEETWKSYYESNNDHPLSAVSAATTAMLNINVNSEESHIQEMWQGGTPVSGRTITLSNATKLMNGPSPSPHGQEDAMNVVMKAEDLRQKQPLSLVDKHRISPIKSLPPPPPLPQAQSPSEEHSPIEDQTEAILKMKVESRPESEVLPYVVTMPTVTFPAGYGDALIYTSCTSINTTRSHLQHHPPGYVNSGDPFCREYFCSPPQQEAYLRQAGAYEAALVAEQASAAGPECHASSPGGYSERYLRHGMYKVASGHPITMEVPSPETAGSIEHSRDHDSCQGYAAYPEMTATPISPESGIVINGSGTTPTPSSRSPSKPWVDLTRPSEADKIQVPKVFSPVGFKYYLESPISTSQRKEDDRITYVNKGQFYGITMEYIPDPDRPLKSHTVKSLICLTFREDKSPEDELKAWQYWHGRQHSIKQRILDIDTKNSVGLVGCMEEISHNAVAIYWNPMEGPAKVNVAVQCLSTDFSSQKGVKGLPLHLQVDTYDDLVKPLPAYHRGYCQIKIFCDKGAERKTRDEERRASKRKMAAGGRKRIDELYHAPCERSEFYSMRDTLKPPILFTPTEDMEKVTKHENVWFAAPAPGHLLAPVDPGVHVVEHRSGPTSPKVGPLDLQAYYNEEGHHVDKDKGTSDACGLLGPPAKRARLGGKERLMLYVRQDGEDVYTPLHLYPPTVVGLLNAIQDKYKVAVSTIKHIFRRNKRGIRARIDDDMLTYYCNEDIFIISINKIDNEETYEITLTEVPYDQGRGVVV</sequence>
<keyword evidence="4" id="KW-0804">Transcription</keyword>
<feature type="compositionally biased region" description="Low complexity" evidence="7">
    <location>
        <begin position="387"/>
        <end position="400"/>
    </location>
</feature>
<evidence type="ECO:0000256" key="2">
    <source>
        <dbReference type="ARBA" id="ARBA00023015"/>
    </source>
</evidence>
<name>A0A7R8W234_9CRUS</name>
<protein>
    <submittedName>
        <fullName evidence="9">Uncharacterized protein</fullName>
    </submittedName>
</protein>
<evidence type="ECO:0000313" key="9">
    <source>
        <dbReference type="EMBL" id="CAD7223374.1"/>
    </source>
</evidence>
<reference evidence="9" key="1">
    <citation type="submission" date="2020-11" db="EMBL/GenBank/DDBJ databases">
        <authorList>
            <person name="Tran Van P."/>
        </authorList>
    </citation>
    <scope>NUCLEOTIDE SEQUENCE</scope>
</reference>
<feature type="compositionally biased region" description="Low complexity" evidence="7">
    <location>
        <begin position="60"/>
        <end position="76"/>
    </location>
</feature>
<dbReference type="PROSITE" id="PS51968">
    <property type="entry name" value="GRH_CP2_DB"/>
    <property type="match status" value="1"/>
</dbReference>
<keyword evidence="8" id="KW-0732">Signal</keyword>
<dbReference type="InterPro" id="IPR007604">
    <property type="entry name" value="CP2"/>
</dbReference>
<feature type="region of interest" description="Disordered" evidence="7">
    <location>
        <begin position="183"/>
        <end position="209"/>
    </location>
</feature>
<dbReference type="AlphaFoldDB" id="A0A7R8W234"/>
<gene>
    <name evidence="9" type="ORF">CTOB1V02_LOCUS1359</name>
</gene>
<dbReference type="Pfam" id="PF04516">
    <property type="entry name" value="CP2"/>
    <property type="match status" value="1"/>
</dbReference>
<accession>A0A7R8W234</accession>
<dbReference type="GO" id="GO:0005634">
    <property type="term" value="C:nucleus"/>
    <property type="evidence" value="ECO:0007669"/>
    <property type="project" value="UniProtKB-SubCell"/>
</dbReference>
<feature type="chain" id="PRO_5043983334" evidence="8">
    <location>
        <begin position="20"/>
        <end position="838"/>
    </location>
</feature>